<dbReference type="EMBL" id="JAVXUP010002042">
    <property type="protein sequence ID" value="KAK3006089.1"/>
    <property type="molecule type" value="Genomic_DNA"/>
</dbReference>
<dbReference type="GO" id="GO:0019253">
    <property type="term" value="P:reductive pentose-phosphate cycle"/>
    <property type="evidence" value="ECO:0007669"/>
    <property type="project" value="UniProtKB-KW"/>
</dbReference>
<evidence type="ECO:0000313" key="7">
    <source>
        <dbReference type="EMBL" id="KAK3006089.1"/>
    </source>
</evidence>
<keyword evidence="4" id="KW-0601">Photorespiration</keyword>
<dbReference type="Proteomes" id="UP001188597">
    <property type="component" value="Unassembled WGS sequence"/>
</dbReference>
<evidence type="ECO:0000256" key="3">
    <source>
        <dbReference type="ARBA" id="ARBA00022567"/>
    </source>
</evidence>
<proteinExistence type="predicted"/>
<dbReference type="InterPro" id="IPR036385">
    <property type="entry name" value="RuBisCO_ssu_sf"/>
</dbReference>
<dbReference type="InterPro" id="IPR000894">
    <property type="entry name" value="RuBisCO_ssu_dom"/>
</dbReference>
<dbReference type="PANTHER" id="PTHR31262">
    <property type="entry name" value="RIBULOSE BISPHOSPHATE CARBOXYLASE SMALL CHAIN 1, CHLOROPLASTIC"/>
    <property type="match status" value="1"/>
</dbReference>
<evidence type="ECO:0000256" key="1">
    <source>
        <dbReference type="ARBA" id="ARBA00022528"/>
    </source>
</evidence>
<accession>A0AA89AJF9</accession>
<evidence type="ECO:0000259" key="6">
    <source>
        <dbReference type="SMART" id="SM00961"/>
    </source>
</evidence>
<name>A0AA89AJF9_9ASTE</name>
<dbReference type="SUPFAM" id="SSF55239">
    <property type="entry name" value="RuBisCO, small subunit"/>
    <property type="match status" value="1"/>
</dbReference>
<keyword evidence="1" id="KW-0150">Chloroplast</keyword>
<reference evidence="7" key="1">
    <citation type="submission" date="2022-12" db="EMBL/GenBank/DDBJ databases">
        <title>Draft genome assemblies for two species of Escallonia (Escalloniales).</title>
        <authorList>
            <person name="Chanderbali A."/>
            <person name="Dervinis C."/>
            <person name="Anghel I."/>
            <person name="Soltis D."/>
            <person name="Soltis P."/>
            <person name="Zapata F."/>
        </authorList>
    </citation>
    <scope>NUCLEOTIDE SEQUENCE</scope>
    <source>
        <strain evidence="7">UCBG64.0493</strain>
        <tissue evidence="7">Leaf</tissue>
    </source>
</reference>
<feature type="domain" description="Ribulose bisphosphate carboxylase small subunit" evidence="6">
    <location>
        <begin position="59"/>
        <end position="185"/>
    </location>
</feature>
<dbReference type="Gene3D" id="3.30.190.10">
    <property type="entry name" value="Ribulose bisphosphate carboxylase, small subunit"/>
    <property type="match status" value="1"/>
</dbReference>
<dbReference type="PANTHER" id="PTHR31262:SF0">
    <property type="entry name" value="RIBULOSE BISPHOSPHATE CARBOXYLASE SMALL SUBUNIT, CHLOROPLASTIC 1"/>
    <property type="match status" value="1"/>
</dbReference>
<protein>
    <recommendedName>
        <fullName evidence="6">Ribulose bisphosphate carboxylase small subunit domain-containing protein</fullName>
    </recommendedName>
</protein>
<sequence length="188" mass="21231">MSVASFLASVTGSSYFGLRPQSSKLFQMKDSVAWTQETVSNGSKTRSMNVVLGIHSTTKNLSLSYLPPLTDESMVKEIDYMIKKGWTPCFEFDAVGTISEDLNLNSLAISMEGWVRVHGNSQIPNYYDGRYWTLWKLPMFACNDPSQVLHEIQECKKTYPNAHIRCLAFDNLKQAQCMSLVIQKPIIC</sequence>
<comment type="caution">
    <text evidence="7">The sequence shown here is derived from an EMBL/GenBank/DDBJ whole genome shotgun (WGS) entry which is preliminary data.</text>
</comment>
<evidence type="ECO:0000256" key="4">
    <source>
        <dbReference type="ARBA" id="ARBA00023238"/>
    </source>
</evidence>
<dbReference type="SMART" id="SM00961">
    <property type="entry name" value="RuBisCO_small"/>
    <property type="match status" value="1"/>
</dbReference>
<keyword evidence="5" id="KW-0120">Carbon dioxide fixation</keyword>
<dbReference type="AlphaFoldDB" id="A0AA89AJF9"/>
<evidence type="ECO:0000256" key="5">
    <source>
        <dbReference type="ARBA" id="ARBA00023300"/>
    </source>
</evidence>
<gene>
    <name evidence="7" type="ORF">RJ639_016533</name>
</gene>
<keyword evidence="2" id="KW-0602">Photosynthesis</keyword>
<keyword evidence="3" id="KW-0113">Calvin cycle</keyword>
<dbReference type="GO" id="GO:0009853">
    <property type="term" value="P:photorespiration"/>
    <property type="evidence" value="ECO:0007669"/>
    <property type="project" value="UniProtKB-KW"/>
</dbReference>
<dbReference type="InterPro" id="IPR024681">
    <property type="entry name" value="RuBisCO_ssu"/>
</dbReference>
<dbReference type="CDD" id="cd03527">
    <property type="entry name" value="RuBisCO_small"/>
    <property type="match status" value="1"/>
</dbReference>
<keyword evidence="8" id="KW-1185">Reference proteome</keyword>
<evidence type="ECO:0000256" key="2">
    <source>
        <dbReference type="ARBA" id="ARBA00022531"/>
    </source>
</evidence>
<dbReference type="Pfam" id="PF00101">
    <property type="entry name" value="RuBisCO_small"/>
    <property type="match status" value="1"/>
</dbReference>
<evidence type="ECO:0000313" key="8">
    <source>
        <dbReference type="Proteomes" id="UP001188597"/>
    </source>
</evidence>
<keyword evidence="1" id="KW-0934">Plastid</keyword>
<organism evidence="7 8">
    <name type="scientific">Escallonia herrerae</name>
    <dbReference type="NCBI Taxonomy" id="1293975"/>
    <lineage>
        <taxon>Eukaryota</taxon>
        <taxon>Viridiplantae</taxon>
        <taxon>Streptophyta</taxon>
        <taxon>Embryophyta</taxon>
        <taxon>Tracheophyta</taxon>
        <taxon>Spermatophyta</taxon>
        <taxon>Magnoliopsida</taxon>
        <taxon>eudicotyledons</taxon>
        <taxon>Gunneridae</taxon>
        <taxon>Pentapetalae</taxon>
        <taxon>asterids</taxon>
        <taxon>campanulids</taxon>
        <taxon>Escalloniales</taxon>
        <taxon>Escalloniaceae</taxon>
        <taxon>Escallonia</taxon>
    </lineage>
</organism>